<dbReference type="EMBL" id="QURH01000226">
    <property type="protein sequence ID" value="RFU41210.1"/>
    <property type="molecule type" value="Genomic_DNA"/>
</dbReference>
<reference evidence="8 9" key="1">
    <citation type="submission" date="2018-08" db="EMBL/GenBank/DDBJ databases">
        <title>Actinomadura jelena sp. nov., a novel Actinomycete isolated from soil in Chad.</title>
        <authorList>
            <person name="Shi L."/>
        </authorList>
    </citation>
    <scope>NUCLEOTIDE SEQUENCE [LARGE SCALE GENOMIC DNA]</scope>
    <source>
        <strain evidence="8 9">NEAU-G17</strain>
    </source>
</reference>
<dbReference type="RefSeq" id="WP_117357747.1">
    <property type="nucleotide sequence ID" value="NZ_QURH01000226.1"/>
</dbReference>
<dbReference type="InterPro" id="IPR013324">
    <property type="entry name" value="RNA_pol_sigma_r3/r4-like"/>
</dbReference>
<dbReference type="GO" id="GO:0006352">
    <property type="term" value="P:DNA-templated transcription initiation"/>
    <property type="evidence" value="ECO:0007669"/>
    <property type="project" value="InterPro"/>
</dbReference>
<dbReference type="Gene3D" id="1.10.10.10">
    <property type="entry name" value="Winged helix-like DNA-binding domain superfamily/Winged helix DNA-binding domain"/>
    <property type="match status" value="1"/>
</dbReference>
<feature type="domain" description="RNA polymerase sigma-70 region 2" evidence="6">
    <location>
        <begin position="22"/>
        <end position="84"/>
    </location>
</feature>
<dbReference type="InterPro" id="IPR013249">
    <property type="entry name" value="RNA_pol_sigma70_r4_t2"/>
</dbReference>
<dbReference type="InterPro" id="IPR036388">
    <property type="entry name" value="WH-like_DNA-bd_sf"/>
</dbReference>
<dbReference type="SUPFAM" id="SSF88659">
    <property type="entry name" value="Sigma3 and sigma4 domains of RNA polymerase sigma factors"/>
    <property type="match status" value="1"/>
</dbReference>
<gene>
    <name evidence="8" type="ORF">DZF91_13090</name>
</gene>
<evidence type="ECO:0000256" key="1">
    <source>
        <dbReference type="ARBA" id="ARBA00010641"/>
    </source>
</evidence>
<dbReference type="InterPro" id="IPR007627">
    <property type="entry name" value="RNA_pol_sigma70_r2"/>
</dbReference>
<dbReference type="InterPro" id="IPR039425">
    <property type="entry name" value="RNA_pol_sigma-70-like"/>
</dbReference>
<comment type="caution">
    <text evidence="8">The sequence shown here is derived from an EMBL/GenBank/DDBJ whole genome shotgun (WGS) entry which is preliminary data.</text>
</comment>
<dbReference type="OrthoDB" id="3608473at2"/>
<evidence type="ECO:0000256" key="5">
    <source>
        <dbReference type="ARBA" id="ARBA00023163"/>
    </source>
</evidence>
<dbReference type="PANTHER" id="PTHR43133:SF8">
    <property type="entry name" value="RNA POLYMERASE SIGMA FACTOR HI_1459-RELATED"/>
    <property type="match status" value="1"/>
</dbReference>
<organism evidence="8 9">
    <name type="scientific">Actinomadura logoneensis</name>
    <dbReference type="NCBI Taxonomy" id="2293572"/>
    <lineage>
        <taxon>Bacteria</taxon>
        <taxon>Bacillati</taxon>
        <taxon>Actinomycetota</taxon>
        <taxon>Actinomycetes</taxon>
        <taxon>Streptosporangiales</taxon>
        <taxon>Thermomonosporaceae</taxon>
        <taxon>Actinomadura</taxon>
    </lineage>
</organism>
<evidence type="ECO:0000256" key="4">
    <source>
        <dbReference type="ARBA" id="ARBA00023125"/>
    </source>
</evidence>
<dbReference type="PANTHER" id="PTHR43133">
    <property type="entry name" value="RNA POLYMERASE ECF-TYPE SIGMA FACTO"/>
    <property type="match status" value="1"/>
</dbReference>
<evidence type="ECO:0000313" key="8">
    <source>
        <dbReference type="EMBL" id="RFU41210.1"/>
    </source>
</evidence>
<proteinExistence type="inferred from homology"/>
<comment type="similarity">
    <text evidence="1">Belongs to the sigma-70 factor family. ECF subfamily.</text>
</comment>
<evidence type="ECO:0000313" key="9">
    <source>
        <dbReference type="Proteomes" id="UP000261811"/>
    </source>
</evidence>
<accession>A0A372JMM8</accession>
<dbReference type="Gene3D" id="1.10.1740.10">
    <property type="match status" value="1"/>
</dbReference>
<keyword evidence="2" id="KW-0805">Transcription regulation</keyword>
<dbReference type="Pfam" id="PF08281">
    <property type="entry name" value="Sigma70_r4_2"/>
    <property type="match status" value="1"/>
</dbReference>
<dbReference type="GO" id="GO:0003677">
    <property type="term" value="F:DNA binding"/>
    <property type="evidence" value="ECO:0007669"/>
    <property type="project" value="UniProtKB-KW"/>
</dbReference>
<dbReference type="Pfam" id="PF04542">
    <property type="entry name" value="Sigma70_r2"/>
    <property type="match status" value="1"/>
</dbReference>
<dbReference type="GO" id="GO:0016987">
    <property type="term" value="F:sigma factor activity"/>
    <property type="evidence" value="ECO:0007669"/>
    <property type="project" value="UniProtKB-KW"/>
</dbReference>
<feature type="domain" description="RNA polymerase sigma factor 70 region 4 type 2" evidence="7">
    <location>
        <begin position="111"/>
        <end position="161"/>
    </location>
</feature>
<name>A0A372JMM8_9ACTN</name>
<protein>
    <submittedName>
        <fullName evidence="8">Sigma-70 family RNA polymerase sigma factor</fullName>
    </submittedName>
</protein>
<keyword evidence="4" id="KW-0238">DNA-binding</keyword>
<dbReference type="InterPro" id="IPR013325">
    <property type="entry name" value="RNA_pol_sigma_r2"/>
</dbReference>
<keyword evidence="9" id="KW-1185">Reference proteome</keyword>
<dbReference type="AlphaFoldDB" id="A0A372JMM8"/>
<keyword evidence="3" id="KW-0731">Sigma factor</keyword>
<evidence type="ECO:0000259" key="6">
    <source>
        <dbReference type="Pfam" id="PF04542"/>
    </source>
</evidence>
<evidence type="ECO:0000259" key="7">
    <source>
        <dbReference type="Pfam" id="PF08281"/>
    </source>
</evidence>
<keyword evidence="5" id="KW-0804">Transcription</keyword>
<evidence type="ECO:0000256" key="2">
    <source>
        <dbReference type="ARBA" id="ARBA00023015"/>
    </source>
</evidence>
<evidence type="ECO:0000256" key="3">
    <source>
        <dbReference type="ARBA" id="ARBA00023082"/>
    </source>
</evidence>
<dbReference type="SUPFAM" id="SSF88946">
    <property type="entry name" value="Sigma2 domain of RNA polymerase sigma factors"/>
    <property type="match status" value="1"/>
</dbReference>
<dbReference type="Proteomes" id="UP000261811">
    <property type="component" value="Unassembled WGS sequence"/>
</dbReference>
<sequence length="176" mass="20239">MSNQANEFLMLGRTDAFDDYYRSDLTGLVRFLLHLGASIEDAQEIAQEAMLAVLRKWRDVEDPWAYTRATAKTIFMRRLSKSKRDQEAAKRAWIPEQLRAPFISFAAEVESVMQMLHTLPLEQREVMAWTLDGYTPSQIAKATNQKPATVRSHLRHARAALKKQLARNSSTSREEE</sequence>